<dbReference type="EMBL" id="JAUQUB010000001">
    <property type="protein sequence ID" value="MDO7882450.1"/>
    <property type="molecule type" value="Genomic_DNA"/>
</dbReference>
<keyword evidence="3" id="KW-1185">Reference proteome</keyword>
<organism evidence="2 3">
    <name type="scientific">Antiquaquibacter soli</name>
    <dbReference type="NCBI Taxonomy" id="3064523"/>
    <lineage>
        <taxon>Bacteria</taxon>
        <taxon>Bacillati</taxon>
        <taxon>Actinomycetota</taxon>
        <taxon>Actinomycetes</taxon>
        <taxon>Micrococcales</taxon>
        <taxon>Microbacteriaceae</taxon>
        <taxon>Antiquaquibacter</taxon>
    </lineage>
</organism>
<accession>A0ABT9BN62</accession>
<proteinExistence type="predicted"/>
<reference evidence="2 3" key="1">
    <citation type="submission" date="2023-07" db="EMBL/GenBank/DDBJ databases">
        <title>Protaetiibacter sp. nov WY-16 isolated from soil.</title>
        <authorList>
            <person name="Liu B."/>
            <person name="Wan Y."/>
        </authorList>
    </citation>
    <scope>NUCLEOTIDE SEQUENCE [LARGE SCALE GENOMIC DNA]</scope>
    <source>
        <strain evidence="2 3">WY-16</strain>
    </source>
</reference>
<dbReference type="RefSeq" id="WP_305002826.1">
    <property type="nucleotide sequence ID" value="NZ_JAUQUB010000001.1"/>
</dbReference>
<dbReference type="Proteomes" id="UP001241072">
    <property type="component" value="Unassembled WGS sequence"/>
</dbReference>
<dbReference type="CDD" id="cd00085">
    <property type="entry name" value="HNHc"/>
    <property type="match status" value="1"/>
</dbReference>
<evidence type="ECO:0000313" key="3">
    <source>
        <dbReference type="Proteomes" id="UP001241072"/>
    </source>
</evidence>
<gene>
    <name evidence="2" type="ORF">Q5716_09465</name>
</gene>
<name>A0ABT9BN62_9MICO</name>
<dbReference type="Pfam" id="PF02720">
    <property type="entry name" value="DUF222"/>
    <property type="match status" value="1"/>
</dbReference>
<evidence type="ECO:0000259" key="1">
    <source>
        <dbReference type="SMART" id="SM00507"/>
    </source>
</evidence>
<protein>
    <submittedName>
        <fullName evidence="2">DUF222 domain-containing protein</fullName>
    </submittedName>
</protein>
<comment type="caution">
    <text evidence="2">The sequence shown here is derived from an EMBL/GenBank/DDBJ whole genome shotgun (WGS) entry which is preliminary data.</text>
</comment>
<dbReference type="InterPro" id="IPR003615">
    <property type="entry name" value="HNH_nuc"/>
</dbReference>
<feature type="domain" description="HNH nuclease" evidence="1">
    <location>
        <begin position="357"/>
        <end position="410"/>
    </location>
</feature>
<sequence>MPQSSPYSALADLSVAFVPPSVSALTDAELLADKQLLADIRRRLDAADASIAAEIAHRSRPELGHSGLAQRMGSRTPEKLIQHLTGVSAKDARTQVSVGSMLVDLAPERPSSDITAPWLRDVAAAVAMGTLTLAAADVIRTGLGSPTGDVTVAALADAARSLIALADEITVEKLAIRAREVRAAIDDAFGLEHEKAVHERRYLRINRRADGSLRVDWGLDLAASAEFEAQYNAVTNARLGGPRFVDPDAAAAADAVSRDPRTLEQFAHDMFLELLRLGALADTATFVGARRPAAQIVVTLADLESGTGAAFFEGQGEPVSVATAQRTICEAGGVPILFGDSGEVLNLGREFRLFSRGQRVTLAARDGGCVWPGCDRPPSWCEAHHINEWARDHGKTDVADGVLLCRHHHMLLHNNGWRIVREDCTYLLIPPAEVDSQRVPIELNSTSPAVRRARERQRSVLVSA</sequence>
<dbReference type="InterPro" id="IPR003870">
    <property type="entry name" value="DUF222"/>
</dbReference>
<evidence type="ECO:0000313" key="2">
    <source>
        <dbReference type="EMBL" id="MDO7882450.1"/>
    </source>
</evidence>
<dbReference type="SMART" id="SM00507">
    <property type="entry name" value="HNHc"/>
    <property type="match status" value="1"/>
</dbReference>